<evidence type="ECO:0000259" key="2">
    <source>
        <dbReference type="PROSITE" id="PS50110"/>
    </source>
</evidence>
<keyword evidence="4" id="KW-1185">Reference proteome</keyword>
<dbReference type="Pfam" id="PF00072">
    <property type="entry name" value="Response_reg"/>
    <property type="match status" value="1"/>
</dbReference>
<proteinExistence type="predicted"/>
<reference evidence="4" key="1">
    <citation type="journal article" date="2019" name="Int. J. Syst. Evol. Microbiol.">
        <title>The Global Catalogue of Microorganisms (GCM) 10K type strain sequencing project: providing services to taxonomists for standard genome sequencing and annotation.</title>
        <authorList>
            <consortium name="The Broad Institute Genomics Platform"/>
            <consortium name="The Broad Institute Genome Sequencing Center for Infectious Disease"/>
            <person name="Wu L."/>
            <person name="Ma J."/>
        </authorList>
    </citation>
    <scope>NUCLEOTIDE SEQUENCE [LARGE SCALE GENOMIC DNA]</scope>
    <source>
        <strain evidence="4">DT92</strain>
    </source>
</reference>
<dbReference type="SMART" id="SM00448">
    <property type="entry name" value="REC"/>
    <property type="match status" value="1"/>
</dbReference>
<protein>
    <submittedName>
        <fullName evidence="3">Response regulator</fullName>
    </submittedName>
</protein>
<feature type="domain" description="Response regulatory" evidence="2">
    <location>
        <begin position="5"/>
        <end position="128"/>
    </location>
</feature>
<comment type="caution">
    <text evidence="3">The sequence shown here is derived from an EMBL/GenBank/DDBJ whole genome shotgun (WGS) entry which is preliminary data.</text>
</comment>
<dbReference type="SUPFAM" id="SSF52172">
    <property type="entry name" value="CheY-like"/>
    <property type="match status" value="1"/>
</dbReference>
<dbReference type="CDD" id="cd17557">
    <property type="entry name" value="REC_Rcp-like"/>
    <property type="match status" value="1"/>
</dbReference>
<dbReference type="PANTHER" id="PTHR44520:SF1">
    <property type="entry name" value="TWO-COMPONENT SYSTEM REGULATORY PROTEIN"/>
    <property type="match status" value="1"/>
</dbReference>
<dbReference type="Gene3D" id="3.40.50.2300">
    <property type="match status" value="1"/>
</dbReference>
<accession>A0ABW5B0B7</accession>
<dbReference type="InterPro" id="IPR011006">
    <property type="entry name" value="CheY-like_superfamily"/>
</dbReference>
<evidence type="ECO:0000256" key="1">
    <source>
        <dbReference type="PROSITE-ProRule" id="PRU00169"/>
    </source>
</evidence>
<dbReference type="RefSeq" id="WP_378321100.1">
    <property type="nucleotide sequence ID" value="NZ_JBHUHY010000015.1"/>
</dbReference>
<evidence type="ECO:0000313" key="3">
    <source>
        <dbReference type="EMBL" id="MFD2188090.1"/>
    </source>
</evidence>
<feature type="modified residue" description="4-aspartylphosphate" evidence="1">
    <location>
        <position position="61"/>
    </location>
</feature>
<dbReference type="InterPro" id="IPR052893">
    <property type="entry name" value="TCS_response_regulator"/>
</dbReference>
<dbReference type="Proteomes" id="UP001597344">
    <property type="component" value="Unassembled WGS sequence"/>
</dbReference>
<organism evidence="3 4">
    <name type="scientific">Aquimarina celericrescens</name>
    <dbReference type="NCBI Taxonomy" id="1964542"/>
    <lineage>
        <taxon>Bacteria</taxon>
        <taxon>Pseudomonadati</taxon>
        <taxon>Bacteroidota</taxon>
        <taxon>Flavobacteriia</taxon>
        <taxon>Flavobacteriales</taxon>
        <taxon>Flavobacteriaceae</taxon>
        <taxon>Aquimarina</taxon>
    </lineage>
</organism>
<gene>
    <name evidence="3" type="ORF">ACFSJT_14905</name>
</gene>
<dbReference type="PROSITE" id="PS50110">
    <property type="entry name" value="RESPONSE_REGULATORY"/>
    <property type="match status" value="1"/>
</dbReference>
<evidence type="ECO:0000313" key="4">
    <source>
        <dbReference type="Proteomes" id="UP001597344"/>
    </source>
</evidence>
<dbReference type="EMBL" id="JBHUHY010000015">
    <property type="protein sequence ID" value="MFD2188090.1"/>
    <property type="molecule type" value="Genomic_DNA"/>
</dbReference>
<keyword evidence="1" id="KW-0597">Phosphoprotein</keyword>
<dbReference type="PANTHER" id="PTHR44520">
    <property type="entry name" value="RESPONSE REGULATOR RCP1-RELATED"/>
    <property type="match status" value="1"/>
</dbReference>
<sequence>MKKPYVLSVEDNRSDIALMERVFEKEIPDCDVQYIEDGESAIQYFETMQFSDNPPKCILMDIKLPKMNGLEVLDYLRNKKKVKNIPVIILSSSDRPEEIVETYALGGNSYVEKPKTYTDLKEQLPKIIQYWTTFNKAPLKVF</sequence>
<dbReference type="InterPro" id="IPR001789">
    <property type="entry name" value="Sig_transdc_resp-reg_receiver"/>
</dbReference>
<name>A0ABW5B0B7_9FLAO</name>